<evidence type="ECO:0000256" key="3">
    <source>
        <dbReference type="SAM" id="Phobius"/>
    </source>
</evidence>
<dbReference type="RefSeq" id="WP_103921329.1">
    <property type="nucleotide sequence ID" value="NZ_FMSV02000539.1"/>
</dbReference>
<feature type="transmembrane region" description="Helical" evidence="3">
    <location>
        <begin position="6"/>
        <end position="24"/>
    </location>
</feature>
<dbReference type="InterPro" id="IPR001107">
    <property type="entry name" value="Band_7"/>
</dbReference>
<dbReference type="GO" id="GO:0008233">
    <property type="term" value="F:peptidase activity"/>
    <property type="evidence" value="ECO:0007669"/>
    <property type="project" value="UniProtKB-KW"/>
</dbReference>
<keyword evidence="6" id="KW-1185">Reference proteome</keyword>
<keyword evidence="5" id="KW-0378">Hydrolase</keyword>
<keyword evidence="3" id="KW-0812">Transmembrane</keyword>
<dbReference type="PANTHER" id="PTHR43327:SF10">
    <property type="entry name" value="STOMATIN-LIKE PROTEIN 2, MITOCHONDRIAL"/>
    <property type="match status" value="1"/>
</dbReference>
<dbReference type="OrthoDB" id="9809197at2"/>
<dbReference type="Pfam" id="PF01145">
    <property type="entry name" value="Band_7"/>
    <property type="match status" value="1"/>
</dbReference>
<comment type="subcellular location">
    <subcellularLocation>
        <location evidence="1">Membrane</location>
        <topology evidence="1">Single-pass membrane protein</topology>
    </subcellularLocation>
</comment>
<evidence type="ECO:0000256" key="2">
    <source>
        <dbReference type="ARBA" id="ARBA00008164"/>
    </source>
</evidence>
<dbReference type="InterPro" id="IPR036013">
    <property type="entry name" value="Band_7/SPFH_dom_sf"/>
</dbReference>
<protein>
    <submittedName>
        <fullName evidence="5">Modulator of FtsH protease HflK</fullName>
    </submittedName>
</protein>
<keyword evidence="3" id="KW-0472">Membrane</keyword>
<evidence type="ECO:0000259" key="4">
    <source>
        <dbReference type="SMART" id="SM00244"/>
    </source>
</evidence>
<accession>A0A1H6FC88</accession>
<evidence type="ECO:0000256" key="1">
    <source>
        <dbReference type="ARBA" id="ARBA00004167"/>
    </source>
</evidence>
<dbReference type="SUPFAM" id="SSF117892">
    <property type="entry name" value="Band 7/SPFH domain"/>
    <property type="match status" value="1"/>
</dbReference>
<dbReference type="AlphaFoldDB" id="A0A1H6FC88"/>
<dbReference type="EMBL" id="FMSV02000539">
    <property type="protein sequence ID" value="SEH07702.1"/>
    <property type="molecule type" value="Genomic_DNA"/>
</dbReference>
<proteinExistence type="inferred from homology"/>
<dbReference type="Gene3D" id="3.30.479.30">
    <property type="entry name" value="Band 7 domain"/>
    <property type="match status" value="1"/>
</dbReference>
<dbReference type="InterPro" id="IPR001972">
    <property type="entry name" value="Stomatin_HflK_fam"/>
</dbReference>
<dbReference type="PANTHER" id="PTHR43327">
    <property type="entry name" value="STOMATIN-LIKE PROTEIN 2, MITOCHONDRIAL"/>
    <property type="match status" value="1"/>
</dbReference>
<evidence type="ECO:0000313" key="5">
    <source>
        <dbReference type="EMBL" id="SEH07702.1"/>
    </source>
</evidence>
<keyword evidence="3" id="KW-1133">Transmembrane helix</keyword>
<keyword evidence="5" id="KW-0645">Protease</keyword>
<evidence type="ECO:0000313" key="6">
    <source>
        <dbReference type="Proteomes" id="UP000236724"/>
    </source>
</evidence>
<dbReference type="GO" id="GO:0098552">
    <property type="term" value="C:side of membrane"/>
    <property type="evidence" value="ECO:0007669"/>
    <property type="project" value="UniProtKB-ARBA"/>
</dbReference>
<dbReference type="SMART" id="SM00244">
    <property type="entry name" value="PHB"/>
    <property type="match status" value="1"/>
</dbReference>
<dbReference type="GO" id="GO:0005886">
    <property type="term" value="C:plasma membrane"/>
    <property type="evidence" value="ECO:0007669"/>
    <property type="project" value="UniProtKB-ARBA"/>
</dbReference>
<dbReference type="GO" id="GO:0006508">
    <property type="term" value="P:proteolysis"/>
    <property type="evidence" value="ECO:0007669"/>
    <property type="project" value="UniProtKB-KW"/>
</dbReference>
<dbReference type="InterPro" id="IPR050710">
    <property type="entry name" value="Band7/mec-2_domain"/>
</dbReference>
<gene>
    <name evidence="5" type="primary">hflK_2</name>
    <name evidence="5" type="ORF">MBHS_03587</name>
</gene>
<dbReference type="FunFam" id="3.30.479.30:FF:000004">
    <property type="entry name" value="Putative membrane protease family, stomatin"/>
    <property type="match status" value="1"/>
</dbReference>
<sequence>MEIGLAIISGLILLIAMTAIFLGFKKVPQGFNYTVERFGKYTRFLHAGPNFIIPFIEQVGQEMDMRERTIDIENQKVITKDNATVMVNGIIFYQVIDAAKAAYEVENYVETVKDLITTNVRGTVGSMELDELLSKREEISESILTDVGKSTTSWGIKIFRVKIKDIAPPEELAEAMNKQLTAERQKRAVLHEAEGRRQSEIMRAEGSKKAKILEAEGEKQAQILKAQAQQEAELLYSKQREESATHDALARERLAQAEAKATAMMSQALANGDVQAVNYFVAEKYIKAFGELAKAPNEKLVMLPMEATSMLGALQGIGEIGKDAFQRKNESNNT</sequence>
<dbReference type="PRINTS" id="PR00721">
    <property type="entry name" value="STOMATIN"/>
</dbReference>
<reference evidence="5 6" key="1">
    <citation type="submission" date="2016-10" db="EMBL/GenBank/DDBJ databases">
        <authorList>
            <person name="de Groot N.N."/>
        </authorList>
    </citation>
    <scope>NUCLEOTIDE SEQUENCE [LARGE SCALE GENOMIC DNA]</scope>
    <source>
        <strain evidence="5">MBHS1</strain>
    </source>
</reference>
<name>A0A1H6FC88_9GAMM</name>
<dbReference type="Proteomes" id="UP000236724">
    <property type="component" value="Unassembled WGS sequence"/>
</dbReference>
<feature type="domain" description="Band 7" evidence="4">
    <location>
        <begin position="22"/>
        <end position="180"/>
    </location>
</feature>
<comment type="similarity">
    <text evidence="2">Belongs to the band 7/mec-2 family.</text>
</comment>
<organism evidence="5 6">
    <name type="scientific">Candidatus Venteria ishoeyi</name>
    <dbReference type="NCBI Taxonomy" id="1899563"/>
    <lineage>
        <taxon>Bacteria</taxon>
        <taxon>Pseudomonadati</taxon>
        <taxon>Pseudomonadota</taxon>
        <taxon>Gammaproteobacteria</taxon>
        <taxon>Thiotrichales</taxon>
        <taxon>Thiotrichaceae</taxon>
        <taxon>Venteria</taxon>
    </lineage>
</organism>